<sequence>FTQLTQQLSENERLKFKCSRCQQHIATDTFPLKLLLQEPLFYFKHSVPCLKQVFKECSLADSYALLYAAIQQNATVLEFREQILEIFAKNPEELEKHDGDEKFTMLNPQLVNLVEQNQKSFPRRYQYIQQLKKLPNATKTHNLDLFKLAEYFDVSESRITSIVPKKILVKAGILNEKVFMEPQTFIGRCERDDFLQQNVYVCQTCVALAKHFVRQLVE</sequence>
<dbReference type="EMBL" id="GDID01005057">
    <property type="protein sequence ID" value="JAP91549.1"/>
    <property type="molecule type" value="Transcribed_RNA"/>
</dbReference>
<proteinExistence type="predicted"/>
<evidence type="ECO:0000313" key="1">
    <source>
        <dbReference type="EMBL" id="JAP91549.1"/>
    </source>
</evidence>
<reference evidence="1" key="1">
    <citation type="submission" date="2015-07" db="EMBL/GenBank/DDBJ databases">
        <title>Adaptation to a free-living lifestyle via gene acquisitions in the diplomonad Trepomonas sp. PC1.</title>
        <authorList>
            <person name="Xu F."/>
            <person name="Jerlstrom-Hultqvist J."/>
            <person name="Kolisko M."/>
            <person name="Simpson A.G.B."/>
            <person name="Roger A.J."/>
            <person name="Svard S.G."/>
            <person name="Andersson J.O."/>
        </authorList>
    </citation>
    <scope>NUCLEOTIDE SEQUENCE</scope>
    <source>
        <strain evidence="1">PC1</strain>
    </source>
</reference>
<dbReference type="AlphaFoldDB" id="A0A146K7T7"/>
<accession>A0A146K7T7</accession>
<gene>
    <name evidence="1" type="ORF">TPC1_16808</name>
</gene>
<feature type="non-terminal residue" evidence="1">
    <location>
        <position position="1"/>
    </location>
</feature>
<protein>
    <submittedName>
        <fullName evidence="1">Uncharacterized protein</fullName>
    </submittedName>
</protein>
<organism evidence="1">
    <name type="scientific">Trepomonas sp. PC1</name>
    <dbReference type="NCBI Taxonomy" id="1076344"/>
    <lineage>
        <taxon>Eukaryota</taxon>
        <taxon>Metamonada</taxon>
        <taxon>Diplomonadida</taxon>
        <taxon>Hexamitidae</taxon>
        <taxon>Hexamitinae</taxon>
        <taxon>Trepomonas</taxon>
    </lineage>
</organism>
<name>A0A146K7T7_9EUKA</name>